<keyword evidence="3" id="KW-0804">Transcription</keyword>
<dbReference type="GO" id="GO:0003700">
    <property type="term" value="F:DNA-binding transcription factor activity"/>
    <property type="evidence" value="ECO:0007669"/>
    <property type="project" value="InterPro"/>
</dbReference>
<dbReference type="Pfam" id="PF07729">
    <property type="entry name" value="FCD"/>
    <property type="match status" value="1"/>
</dbReference>
<dbReference type="AlphaFoldDB" id="A0A239BBZ9"/>
<dbReference type="InterPro" id="IPR011711">
    <property type="entry name" value="GntR_C"/>
</dbReference>
<protein>
    <submittedName>
        <fullName evidence="5">DNA-binding transcriptional regulator, GntR family</fullName>
    </submittedName>
</protein>
<dbReference type="OrthoDB" id="3864082at2"/>
<dbReference type="SMART" id="SM00895">
    <property type="entry name" value="FCD"/>
    <property type="match status" value="1"/>
</dbReference>
<dbReference type="Gene3D" id="1.20.120.530">
    <property type="entry name" value="GntR ligand-binding domain-like"/>
    <property type="match status" value="1"/>
</dbReference>
<dbReference type="InterPro" id="IPR036388">
    <property type="entry name" value="WH-like_DNA-bd_sf"/>
</dbReference>
<reference evidence="5 6" key="1">
    <citation type="submission" date="2017-06" db="EMBL/GenBank/DDBJ databases">
        <authorList>
            <person name="Kim H.J."/>
            <person name="Triplett B.A."/>
        </authorList>
    </citation>
    <scope>NUCLEOTIDE SEQUENCE [LARGE SCALE GENOMIC DNA]</scope>
    <source>
        <strain evidence="5 6">CGMCC 4.1858</strain>
    </source>
</reference>
<dbReference type="RefSeq" id="WP_089222646.1">
    <property type="nucleotide sequence ID" value="NZ_CP108152.1"/>
</dbReference>
<dbReference type="Pfam" id="PF00392">
    <property type="entry name" value="GntR"/>
    <property type="match status" value="1"/>
</dbReference>
<dbReference type="InterPro" id="IPR000524">
    <property type="entry name" value="Tscrpt_reg_HTH_GntR"/>
</dbReference>
<dbReference type="InterPro" id="IPR036390">
    <property type="entry name" value="WH_DNA-bd_sf"/>
</dbReference>
<keyword evidence="2 5" id="KW-0238">DNA-binding</keyword>
<dbReference type="GO" id="GO:0003677">
    <property type="term" value="F:DNA binding"/>
    <property type="evidence" value="ECO:0007669"/>
    <property type="project" value="UniProtKB-KW"/>
</dbReference>
<organism evidence="5 6">
    <name type="scientific">Actinacidiphila glaucinigra</name>
    <dbReference type="NCBI Taxonomy" id="235986"/>
    <lineage>
        <taxon>Bacteria</taxon>
        <taxon>Bacillati</taxon>
        <taxon>Actinomycetota</taxon>
        <taxon>Actinomycetes</taxon>
        <taxon>Kitasatosporales</taxon>
        <taxon>Streptomycetaceae</taxon>
        <taxon>Actinacidiphila</taxon>
    </lineage>
</organism>
<evidence type="ECO:0000256" key="3">
    <source>
        <dbReference type="ARBA" id="ARBA00023163"/>
    </source>
</evidence>
<dbReference type="GeneID" id="95787527"/>
<keyword evidence="1" id="KW-0805">Transcription regulation</keyword>
<evidence type="ECO:0000256" key="2">
    <source>
        <dbReference type="ARBA" id="ARBA00023125"/>
    </source>
</evidence>
<dbReference type="Proteomes" id="UP000198280">
    <property type="component" value="Unassembled WGS sequence"/>
</dbReference>
<sequence>MPEGPAGGTVRRSSLRQQIADALRDEVLTGRMTAGRHFTVKEIAELYGVSATPVREALVDLAAQGLLDVEHHRGFQVRRFTDAEFRSMVEARTLVVEGIFRRIAARGMREVDPKELASVRRRAEAASRASRAGELDVLIGYDIRFWRELTALAGNAHVGEFLDRIRTQTWVYAVPYLRGRPDVAGLCWSDHVALVTAIEKRDTEAAQRVVEEFDDHSLALMRRLAAGR</sequence>
<evidence type="ECO:0000256" key="1">
    <source>
        <dbReference type="ARBA" id="ARBA00023015"/>
    </source>
</evidence>
<evidence type="ECO:0000313" key="6">
    <source>
        <dbReference type="Proteomes" id="UP000198280"/>
    </source>
</evidence>
<keyword evidence="6" id="KW-1185">Reference proteome</keyword>
<dbReference type="Gene3D" id="1.10.10.10">
    <property type="entry name" value="Winged helix-like DNA-binding domain superfamily/Winged helix DNA-binding domain"/>
    <property type="match status" value="1"/>
</dbReference>
<gene>
    <name evidence="5" type="ORF">SAMN05216252_102541</name>
</gene>
<accession>A0A239BBZ9</accession>
<feature type="domain" description="HTH gntR-type" evidence="4">
    <location>
        <begin position="13"/>
        <end position="80"/>
    </location>
</feature>
<dbReference type="SUPFAM" id="SSF46785">
    <property type="entry name" value="Winged helix' DNA-binding domain"/>
    <property type="match status" value="1"/>
</dbReference>
<dbReference type="PROSITE" id="PS50949">
    <property type="entry name" value="HTH_GNTR"/>
    <property type="match status" value="1"/>
</dbReference>
<dbReference type="PANTHER" id="PTHR43537">
    <property type="entry name" value="TRANSCRIPTIONAL REGULATOR, GNTR FAMILY"/>
    <property type="match status" value="1"/>
</dbReference>
<proteinExistence type="predicted"/>
<dbReference type="EMBL" id="FZOF01000002">
    <property type="protein sequence ID" value="SNS05466.1"/>
    <property type="molecule type" value="Genomic_DNA"/>
</dbReference>
<evidence type="ECO:0000259" key="4">
    <source>
        <dbReference type="PROSITE" id="PS50949"/>
    </source>
</evidence>
<dbReference type="PANTHER" id="PTHR43537:SF45">
    <property type="entry name" value="GNTR FAMILY REGULATORY PROTEIN"/>
    <property type="match status" value="1"/>
</dbReference>
<dbReference type="SMART" id="SM00345">
    <property type="entry name" value="HTH_GNTR"/>
    <property type="match status" value="1"/>
</dbReference>
<name>A0A239BBZ9_9ACTN</name>
<dbReference type="CDD" id="cd07377">
    <property type="entry name" value="WHTH_GntR"/>
    <property type="match status" value="1"/>
</dbReference>
<dbReference type="InterPro" id="IPR008920">
    <property type="entry name" value="TF_FadR/GntR_C"/>
</dbReference>
<evidence type="ECO:0000313" key="5">
    <source>
        <dbReference type="EMBL" id="SNS05466.1"/>
    </source>
</evidence>
<dbReference type="SUPFAM" id="SSF48008">
    <property type="entry name" value="GntR ligand-binding domain-like"/>
    <property type="match status" value="1"/>
</dbReference>